<keyword evidence="2" id="KW-0812">Transmembrane</keyword>
<evidence type="ECO:0000313" key="5">
    <source>
        <dbReference type="Proteomes" id="UP000054321"/>
    </source>
</evidence>
<dbReference type="InterPro" id="IPR052895">
    <property type="entry name" value="HetReg/Transcr_Mod"/>
</dbReference>
<name>A0A0C3DF81_OIDMZ</name>
<dbReference type="InterPro" id="IPR010730">
    <property type="entry name" value="HET"/>
</dbReference>
<dbReference type="PANTHER" id="PTHR24148:SF64">
    <property type="entry name" value="HETEROKARYON INCOMPATIBILITY DOMAIN-CONTAINING PROTEIN"/>
    <property type="match status" value="1"/>
</dbReference>
<dbReference type="AlphaFoldDB" id="A0A0C3DF81"/>
<dbReference type="HOGENOM" id="CLU_004184_7_2_1"/>
<keyword evidence="5" id="KW-1185">Reference proteome</keyword>
<dbReference type="PANTHER" id="PTHR24148">
    <property type="entry name" value="ANKYRIN REPEAT DOMAIN-CONTAINING PROTEIN 39 HOMOLOG-RELATED"/>
    <property type="match status" value="1"/>
</dbReference>
<keyword evidence="2" id="KW-0472">Membrane</keyword>
<feature type="domain" description="Heterokaryon incompatibility" evidence="3">
    <location>
        <begin position="178"/>
        <end position="393"/>
    </location>
</feature>
<reference evidence="4 5" key="1">
    <citation type="submission" date="2014-04" db="EMBL/GenBank/DDBJ databases">
        <authorList>
            <consortium name="DOE Joint Genome Institute"/>
            <person name="Kuo A."/>
            <person name="Martino E."/>
            <person name="Perotto S."/>
            <person name="Kohler A."/>
            <person name="Nagy L.G."/>
            <person name="Floudas D."/>
            <person name="Copeland A."/>
            <person name="Barry K.W."/>
            <person name="Cichocki N."/>
            <person name="Veneault-Fourrey C."/>
            <person name="LaButti K."/>
            <person name="Lindquist E.A."/>
            <person name="Lipzen A."/>
            <person name="Lundell T."/>
            <person name="Morin E."/>
            <person name="Murat C."/>
            <person name="Sun H."/>
            <person name="Tunlid A."/>
            <person name="Henrissat B."/>
            <person name="Grigoriev I.V."/>
            <person name="Hibbett D.S."/>
            <person name="Martin F."/>
            <person name="Nordberg H.P."/>
            <person name="Cantor M.N."/>
            <person name="Hua S.X."/>
        </authorList>
    </citation>
    <scope>NUCLEOTIDE SEQUENCE [LARGE SCALE GENOMIC DNA]</scope>
    <source>
        <strain evidence="4 5">Zn</strain>
    </source>
</reference>
<sequence length="818" mass="91734">METSQYNSPNGPYRTENEQETAYDKNFTTLKTSHGPYRPEIQETAGAPLPQAYLSSSKTQFCHNISKWSNKKKIVIFGSISLVILAIIIGVSVGVTTKHRNSYCVDNPQSAQCGGCEGIAGDNAGAQIRLLKVAFDVKLAVGHKNGDILAGSMQSYYLPKSTLTRAQRLVRSFQLPSFHALSYVWGDPTRTHEVILDGKRLKITENLYNAIRDLQRDSIGVFYLWADAICINQDDKPERSAQVVLMREIYHSAASVKIWLGLSTPDGKRGIRFICNLAGVSYDKSTPDEDSEERFMKAVLKPAAAVINTGYGFGQALAEVGDVVLPGARDDKAVLVLDTDGDRKTIEKFIKWRPSSGRLKKVEGESFAEMANLIDLTFIQRCAWFKRMWVVQELGVAECVDIVYDGFSLRWEDFLRAAYYLHYTCKFPLPNIQELTGLEKIRMGWSGMKRLPLYDLIRECQYRQSSDARDRVYGLFGLMGDKMNCLLQPDYDKPVGEVYALTTQHFIKQSETLDSICGWQTDGRQDIPTWVPDYSLDQSLAVSPLVGYFSHESLFSASGYDDRGRYRLDTSAGNDWRFLHTRGLFIDSVTNLSPSTAQDAELSEMEHTWKATIIAARHLLQESGEDLEHSLNTVSSVVERCSKFWKKSARSYTLNSYKIENLSLADCLEGLELSTSNNGNMDIIEAYLQTLLCGRGTTKTRLTEKDIRAIIGLQIPEIPTEQQNDAIRLICKALENGMKNRVAGVTNTGYFGALPKQAKPGDLVCVLFGCTVPVVLRKLDDISSYMLVGECYLHGFMDGEAIVMQVKKELKEQDFILK</sequence>
<evidence type="ECO:0000313" key="4">
    <source>
        <dbReference type="EMBL" id="KIN00593.1"/>
    </source>
</evidence>
<gene>
    <name evidence="4" type="ORF">OIDMADRAFT_55173</name>
</gene>
<keyword evidence="2" id="KW-1133">Transmembrane helix</keyword>
<dbReference type="Proteomes" id="UP000054321">
    <property type="component" value="Unassembled WGS sequence"/>
</dbReference>
<dbReference type="InParanoid" id="A0A0C3DF81"/>
<organism evidence="4 5">
    <name type="scientific">Oidiodendron maius (strain Zn)</name>
    <dbReference type="NCBI Taxonomy" id="913774"/>
    <lineage>
        <taxon>Eukaryota</taxon>
        <taxon>Fungi</taxon>
        <taxon>Dikarya</taxon>
        <taxon>Ascomycota</taxon>
        <taxon>Pezizomycotina</taxon>
        <taxon>Leotiomycetes</taxon>
        <taxon>Leotiomycetes incertae sedis</taxon>
        <taxon>Myxotrichaceae</taxon>
        <taxon>Oidiodendron</taxon>
    </lineage>
</organism>
<dbReference type="EMBL" id="KN832877">
    <property type="protein sequence ID" value="KIN00593.1"/>
    <property type="molecule type" value="Genomic_DNA"/>
</dbReference>
<evidence type="ECO:0000256" key="2">
    <source>
        <dbReference type="SAM" id="Phobius"/>
    </source>
</evidence>
<feature type="transmembrane region" description="Helical" evidence="2">
    <location>
        <begin position="74"/>
        <end position="95"/>
    </location>
</feature>
<protein>
    <recommendedName>
        <fullName evidence="3">Heterokaryon incompatibility domain-containing protein</fullName>
    </recommendedName>
</protein>
<dbReference type="Pfam" id="PF26639">
    <property type="entry name" value="Het-6_barrel"/>
    <property type="match status" value="1"/>
</dbReference>
<evidence type="ECO:0000256" key="1">
    <source>
        <dbReference type="SAM" id="MobiDB-lite"/>
    </source>
</evidence>
<reference evidence="5" key="2">
    <citation type="submission" date="2015-01" db="EMBL/GenBank/DDBJ databases">
        <title>Evolutionary Origins and Diversification of the Mycorrhizal Mutualists.</title>
        <authorList>
            <consortium name="DOE Joint Genome Institute"/>
            <consortium name="Mycorrhizal Genomics Consortium"/>
            <person name="Kohler A."/>
            <person name="Kuo A."/>
            <person name="Nagy L.G."/>
            <person name="Floudas D."/>
            <person name="Copeland A."/>
            <person name="Barry K.W."/>
            <person name="Cichocki N."/>
            <person name="Veneault-Fourrey C."/>
            <person name="LaButti K."/>
            <person name="Lindquist E.A."/>
            <person name="Lipzen A."/>
            <person name="Lundell T."/>
            <person name="Morin E."/>
            <person name="Murat C."/>
            <person name="Riley R."/>
            <person name="Ohm R."/>
            <person name="Sun H."/>
            <person name="Tunlid A."/>
            <person name="Henrissat B."/>
            <person name="Grigoriev I.V."/>
            <person name="Hibbett D.S."/>
            <person name="Martin F."/>
        </authorList>
    </citation>
    <scope>NUCLEOTIDE SEQUENCE [LARGE SCALE GENOMIC DNA]</scope>
    <source>
        <strain evidence="5">Zn</strain>
    </source>
</reference>
<accession>A0A0C3DF81</accession>
<feature type="region of interest" description="Disordered" evidence="1">
    <location>
        <begin position="1"/>
        <end position="21"/>
    </location>
</feature>
<dbReference type="OrthoDB" id="2157530at2759"/>
<feature type="compositionally biased region" description="Polar residues" evidence="1">
    <location>
        <begin position="1"/>
        <end position="10"/>
    </location>
</feature>
<evidence type="ECO:0000259" key="3">
    <source>
        <dbReference type="Pfam" id="PF06985"/>
    </source>
</evidence>
<proteinExistence type="predicted"/>
<dbReference type="Pfam" id="PF06985">
    <property type="entry name" value="HET"/>
    <property type="match status" value="1"/>
</dbReference>